<feature type="domain" description="Cation-transporting P-type ATPase N-terminal" evidence="12">
    <location>
        <begin position="15"/>
        <end position="88"/>
    </location>
</feature>
<dbReference type="EMBL" id="SMZT01000009">
    <property type="protein sequence ID" value="TDL39087.1"/>
    <property type="molecule type" value="Genomic_DNA"/>
</dbReference>
<keyword evidence="5" id="KW-0067">ATP-binding</keyword>
<feature type="transmembrane region" description="Helical" evidence="11">
    <location>
        <begin position="755"/>
        <end position="778"/>
    </location>
</feature>
<keyword evidence="4" id="KW-0547">Nucleotide-binding</keyword>
<evidence type="ECO:0000256" key="7">
    <source>
        <dbReference type="ARBA" id="ARBA00022967"/>
    </source>
</evidence>
<feature type="transmembrane region" description="Helical" evidence="11">
    <location>
        <begin position="63"/>
        <end position="83"/>
    </location>
</feature>
<feature type="transmembrane region" description="Helical" evidence="11">
    <location>
        <begin position="821"/>
        <end position="843"/>
    </location>
</feature>
<feature type="transmembrane region" description="Helical" evidence="11">
    <location>
        <begin position="714"/>
        <end position="734"/>
    </location>
</feature>
<keyword evidence="7" id="KW-1278">Translocase</keyword>
<dbReference type="Pfam" id="PF13246">
    <property type="entry name" value="Cation_ATPase"/>
    <property type="match status" value="1"/>
</dbReference>
<dbReference type="Gene3D" id="3.40.50.1000">
    <property type="entry name" value="HAD superfamily/HAD-like"/>
    <property type="match status" value="1"/>
</dbReference>
<evidence type="ECO:0000256" key="2">
    <source>
        <dbReference type="ARBA" id="ARBA00022553"/>
    </source>
</evidence>
<dbReference type="Pfam" id="PF00122">
    <property type="entry name" value="E1-E2_ATPase"/>
    <property type="match status" value="1"/>
</dbReference>
<dbReference type="Pfam" id="PF08282">
    <property type="entry name" value="Hydrolase_3"/>
    <property type="match status" value="1"/>
</dbReference>
<feature type="transmembrane region" description="Helical" evidence="11">
    <location>
        <begin position="855"/>
        <end position="872"/>
    </location>
</feature>
<dbReference type="AlphaFoldDB" id="A0A4R5Y5X9"/>
<dbReference type="Gene3D" id="3.40.1110.10">
    <property type="entry name" value="Calcium-transporting ATPase, cytoplasmic domain N"/>
    <property type="match status" value="1"/>
</dbReference>
<evidence type="ECO:0000256" key="10">
    <source>
        <dbReference type="ARBA" id="ARBA00049360"/>
    </source>
</evidence>
<dbReference type="InterPro" id="IPR023299">
    <property type="entry name" value="ATPase_P-typ_cyto_dom_N"/>
</dbReference>
<gene>
    <name evidence="13" type="ORF">E2R59_16180</name>
</gene>
<dbReference type="RefSeq" id="WP_133411420.1">
    <property type="nucleotide sequence ID" value="NZ_SMZT01000009.1"/>
</dbReference>
<evidence type="ECO:0000256" key="1">
    <source>
        <dbReference type="ARBA" id="ARBA00004651"/>
    </source>
</evidence>
<sequence>MTSVDQSAVSSAPRPWHHLSAPAVLEELGTGPEGLSQTEVEARRARWGTNELTFSEPVPGWRILLHQFAGPLVGFLLVCAVVTAVQRHWVDTVAILAAVVLNAVIGFWQEKKAETEVRALQSLASPSSRVLRGGRTVAVPAADLVPGDLVLLESGDRVPADLRLVDVNGLRVDESMLTGEVLAADKDTHPVPAGAAVGDRPNSVFGGSLVVSGRATGVVVATGAGTELGSINELVQGAGGTAPLQELTHALERWIGVGVAAAAVFVFGAGILLGHEVSLMFRTAVALVVSAMPEALPVVLTVAMSVGVAQMARRHAVVRHLPSVETLGSTTVIGSDKTGTLTQNRLTVEAVWTPAGTVRIGSGTPPVVGPVLLEGLRTGALTNEADPVPGAEHDFHGDAVDVAMAAVASRFGAVTAEEVARRPLAHTPYEPALGYSQSVHAGPDGRRVLHVKGAPDALLARCAAMRTQDGEAPVDTGLAEAANEAMARDGLRVIATARRELAEDEALPPELPPPRGLLLLGLEGMADPPRPGVPEAVAACRDAGIRVTMITGDHPVTALAIAQRLGFGRQGPPLTGTEMADLDDDALDARLRQTDVAARTTPQDKLRIVDRLMGQGDVVAVTGDGVNDAPALKAASIGVAMGRSGTDVAREAADVVLTDDNFVTIVHAVEQGRITFATIRKATFFLLSTGIAALLAVTINVFTDSPLIFLPVQMLWMNLVTSGVQVIALAFEPGEGDELRTPPRARGEGVLDRVTWWRTGLSGAWIAGLALAAFQWALHTGSDDDHARTLALTVMVVASFFHVLNARALRRSVLQIPFLGNRLLLGATLLALALHLAVTSWPVSASVMGLTPLTPLEWIVCAGLGATVLVLVEVEKLLRRRAGARRAAAS</sequence>
<dbReference type="InterPro" id="IPR006068">
    <property type="entry name" value="ATPase_P-typ_cation-transptr_C"/>
</dbReference>
<dbReference type="SUPFAM" id="SSF81665">
    <property type="entry name" value="Calcium ATPase, transmembrane domain M"/>
    <property type="match status" value="1"/>
</dbReference>
<dbReference type="GO" id="GO:0005886">
    <property type="term" value="C:plasma membrane"/>
    <property type="evidence" value="ECO:0007669"/>
    <property type="project" value="UniProtKB-SubCell"/>
</dbReference>
<dbReference type="PANTHER" id="PTHR42861">
    <property type="entry name" value="CALCIUM-TRANSPORTING ATPASE"/>
    <property type="match status" value="1"/>
</dbReference>
<keyword evidence="2" id="KW-0597">Phosphoprotein</keyword>
<dbReference type="InterPro" id="IPR059000">
    <property type="entry name" value="ATPase_P-type_domA"/>
</dbReference>
<evidence type="ECO:0000256" key="8">
    <source>
        <dbReference type="ARBA" id="ARBA00022989"/>
    </source>
</evidence>
<feature type="transmembrane region" description="Helical" evidence="11">
    <location>
        <begin position="89"/>
        <end position="108"/>
    </location>
</feature>
<dbReference type="InterPro" id="IPR036412">
    <property type="entry name" value="HAD-like_sf"/>
</dbReference>
<feature type="transmembrane region" description="Helical" evidence="11">
    <location>
        <begin position="285"/>
        <end position="309"/>
    </location>
</feature>
<dbReference type="InterPro" id="IPR044492">
    <property type="entry name" value="P_typ_ATPase_HD_dom"/>
</dbReference>
<reference evidence="13 14" key="1">
    <citation type="submission" date="2019-03" db="EMBL/GenBank/DDBJ databases">
        <title>Genome Sequencing and Assembly of Various Microbes Isolated from Partially Reclaimed Soil and Acid Mine Drainage (AMD) Site.</title>
        <authorList>
            <person name="Steinbock B."/>
            <person name="Bechtold R."/>
            <person name="Sevigny J.L."/>
            <person name="Thomas D."/>
            <person name="Cuthill L.R."/>
            <person name="Aveiro Johannsen E.J."/>
            <person name="Thomas K."/>
            <person name="Ghosh A."/>
        </authorList>
    </citation>
    <scope>NUCLEOTIDE SEQUENCE [LARGE SCALE GENOMIC DNA]</scope>
    <source>
        <strain evidence="13 14">S-A3</strain>
    </source>
</reference>
<dbReference type="Gene3D" id="1.20.1110.10">
    <property type="entry name" value="Calcium-transporting ATPase, transmembrane domain"/>
    <property type="match status" value="1"/>
</dbReference>
<dbReference type="Pfam" id="PF00690">
    <property type="entry name" value="Cation_ATPase_N"/>
    <property type="match status" value="1"/>
</dbReference>
<dbReference type="GeneID" id="64348961"/>
<feature type="transmembrane region" description="Helical" evidence="11">
    <location>
        <begin position="254"/>
        <end position="273"/>
    </location>
</feature>
<evidence type="ECO:0000256" key="4">
    <source>
        <dbReference type="ARBA" id="ARBA00022741"/>
    </source>
</evidence>
<dbReference type="Gene3D" id="2.70.150.10">
    <property type="entry name" value="Calcium-transporting ATPase, cytoplasmic transduction domain A"/>
    <property type="match status" value="1"/>
</dbReference>
<dbReference type="InterPro" id="IPR018303">
    <property type="entry name" value="ATPase_P-typ_P_site"/>
</dbReference>
<dbReference type="SMART" id="SM00831">
    <property type="entry name" value="Cation_ATPase_N"/>
    <property type="match status" value="1"/>
</dbReference>
<evidence type="ECO:0000313" key="13">
    <source>
        <dbReference type="EMBL" id="TDL39087.1"/>
    </source>
</evidence>
<dbReference type="PRINTS" id="PR00119">
    <property type="entry name" value="CATATPASE"/>
</dbReference>
<dbReference type="SUPFAM" id="SSF56784">
    <property type="entry name" value="HAD-like"/>
    <property type="match status" value="1"/>
</dbReference>
<dbReference type="GO" id="GO:0005524">
    <property type="term" value="F:ATP binding"/>
    <property type="evidence" value="ECO:0007669"/>
    <property type="project" value="UniProtKB-KW"/>
</dbReference>
<keyword evidence="3 11" id="KW-0812">Transmembrane</keyword>
<dbReference type="SUPFAM" id="SSF81660">
    <property type="entry name" value="Metal cation-transporting ATPase, ATP-binding domain N"/>
    <property type="match status" value="1"/>
</dbReference>
<dbReference type="SFLD" id="SFLDS00003">
    <property type="entry name" value="Haloacid_Dehalogenase"/>
    <property type="match status" value="1"/>
</dbReference>
<evidence type="ECO:0000256" key="9">
    <source>
        <dbReference type="ARBA" id="ARBA00023136"/>
    </source>
</evidence>
<evidence type="ECO:0000259" key="12">
    <source>
        <dbReference type="SMART" id="SM00831"/>
    </source>
</evidence>
<dbReference type="SUPFAM" id="SSF81653">
    <property type="entry name" value="Calcium ATPase, transduction domain A"/>
    <property type="match status" value="1"/>
</dbReference>
<dbReference type="GO" id="GO:0016887">
    <property type="term" value="F:ATP hydrolysis activity"/>
    <property type="evidence" value="ECO:0007669"/>
    <property type="project" value="InterPro"/>
</dbReference>
<keyword evidence="9 11" id="KW-0472">Membrane</keyword>
<dbReference type="PROSITE" id="PS00154">
    <property type="entry name" value="ATPASE_E1_E2"/>
    <property type="match status" value="1"/>
</dbReference>
<evidence type="ECO:0000256" key="6">
    <source>
        <dbReference type="ARBA" id="ARBA00022842"/>
    </source>
</evidence>
<dbReference type="InterPro" id="IPR004014">
    <property type="entry name" value="ATPase_P-typ_cation-transptr_N"/>
</dbReference>
<evidence type="ECO:0000256" key="11">
    <source>
        <dbReference type="SAM" id="Phobius"/>
    </source>
</evidence>
<dbReference type="InterPro" id="IPR023214">
    <property type="entry name" value="HAD_sf"/>
</dbReference>
<dbReference type="Pfam" id="PF00689">
    <property type="entry name" value="Cation_ATPase_C"/>
    <property type="match status" value="1"/>
</dbReference>
<comment type="catalytic activity">
    <reaction evidence="10">
        <text>ATP + H2O = ADP + phosphate + H(+)</text>
        <dbReference type="Rhea" id="RHEA:13065"/>
        <dbReference type="ChEBI" id="CHEBI:15377"/>
        <dbReference type="ChEBI" id="CHEBI:15378"/>
        <dbReference type="ChEBI" id="CHEBI:30616"/>
        <dbReference type="ChEBI" id="CHEBI:43474"/>
        <dbReference type="ChEBI" id="CHEBI:456216"/>
    </reaction>
</comment>
<dbReference type="PRINTS" id="PR00120">
    <property type="entry name" value="HATPASE"/>
</dbReference>
<protein>
    <submittedName>
        <fullName evidence="13">HAD family hydrolase</fullName>
    </submittedName>
</protein>
<evidence type="ECO:0000256" key="5">
    <source>
        <dbReference type="ARBA" id="ARBA00022840"/>
    </source>
</evidence>
<accession>A0A4R5Y5X9</accession>
<dbReference type="SFLD" id="SFLDG00002">
    <property type="entry name" value="C1.7:_P-type_atpase_like"/>
    <property type="match status" value="1"/>
</dbReference>
<dbReference type="InterPro" id="IPR001757">
    <property type="entry name" value="P_typ_ATPase"/>
</dbReference>
<evidence type="ECO:0000313" key="14">
    <source>
        <dbReference type="Proteomes" id="UP000295163"/>
    </source>
</evidence>
<proteinExistence type="predicted"/>
<keyword evidence="8 11" id="KW-1133">Transmembrane helix</keyword>
<dbReference type="NCBIfam" id="TIGR01494">
    <property type="entry name" value="ATPase_P-type"/>
    <property type="match status" value="2"/>
</dbReference>
<keyword evidence="13" id="KW-0378">Hydrolase</keyword>
<dbReference type="InterPro" id="IPR008250">
    <property type="entry name" value="ATPase_P-typ_transduc_dom_A_sf"/>
</dbReference>
<dbReference type="SFLD" id="SFLDF00027">
    <property type="entry name" value="p-type_atpase"/>
    <property type="match status" value="1"/>
</dbReference>
<comment type="caution">
    <text evidence="13">The sequence shown here is derived from an EMBL/GenBank/DDBJ whole genome shotgun (WGS) entry which is preliminary data.</text>
</comment>
<feature type="transmembrane region" description="Helical" evidence="11">
    <location>
        <begin position="682"/>
        <end position="702"/>
    </location>
</feature>
<evidence type="ECO:0000256" key="3">
    <source>
        <dbReference type="ARBA" id="ARBA00022692"/>
    </source>
</evidence>
<dbReference type="InterPro" id="IPR023298">
    <property type="entry name" value="ATPase_P-typ_TM_dom_sf"/>
</dbReference>
<keyword evidence="6" id="KW-0460">Magnesium</keyword>
<name>A0A4R5Y5X9_KOCRO</name>
<comment type="subcellular location">
    <subcellularLocation>
        <location evidence="1">Cell membrane</location>
        <topology evidence="1">Multi-pass membrane protein</topology>
    </subcellularLocation>
</comment>
<dbReference type="Proteomes" id="UP000295163">
    <property type="component" value="Unassembled WGS sequence"/>
</dbReference>
<feature type="transmembrane region" description="Helical" evidence="11">
    <location>
        <begin position="790"/>
        <end position="809"/>
    </location>
</feature>
<dbReference type="FunFam" id="2.70.150.10:FF:000160">
    <property type="entry name" value="Sarcoplasmic/endoplasmic reticulum calcium ATPase 1"/>
    <property type="match status" value="1"/>
</dbReference>
<organism evidence="13 14">
    <name type="scientific">Kocuria rosea</name>
    <name type="common">Deinococcus erythromyxa</name>
    <name type="synonym">Micrococcus rubens</name>
    <dbReference type="NCBI Taxonomy" id="1275"/>
    <lineage>
        <taxon>Bacteria</taxon>
        <taxon>Bacillati</taxon>
        <taxon>Actinomycetota</taxon>
        <taxon>Actinomycetes</taxon>
        <taxon>Micrococcales</taxon>
        <taxon>Micrococcaceae</taxon>
        <taxon>Kocuria</taxon>
    </lineage>
</organism>